<reference evidence="3" key="1">
    <citation type="journal article" date="2015" name="Proc. Natl. Acad. Sci. U.S.A.">
        <title>Genome sequencing of adzuki bean (Vigna angularis) provides insight into high starch and low fat accumulation and domestication.</title>
        <authorList>
            <person name="Yang K."/>
            <person name="Tian Z."/>
            <person name="Chen C."/>
            <person name="Luo L."/>
            <person name="Zhao B."/>
            <person name="Wang Z."/>
            <person name="Yu L."/>
            <person name="Li Y."/>
            <person name="Sun Y."/>
            <person name="Li W."/>
            <person name="Chen Y."/>
            <person name="Li Y."/>
            <person name="Zhang Y."/>
            <person name="Ai D."/>
            <person name="Zhao J."/>
            <person name="Shang C."/>
            <person name="Ma Y."/>
            <person name="Wu B."/>
            <person name="Wang M."/>
            <person name="Gao L."/>
            <person name="Sun D."/>
            <person name="Zhang P."/>
            <person name="Guo F."/>
            <person name="Wang W."/>
            <person name="Li Y."/>
            <person name="Wang J."/>
            <person name="Varshney R.K."/>
            <person name="Wang J."/>
            <person name="Ling H.Q."/>
            <person name="Wan P."/>
        </authorList>
    </citation>
    <scope>NUCLEOTIDE SEQUENCE</scope>
    <source>
        <strain evidence="3">cv. Jingnong 6</strain>
    </source>
</reference>
<evidence type="ECO:0000313" key="2">
    <source>
        <dbReference type="EMBL" id="KOM38108.1"/>
    </source>
</evidence>
<feature type="region of interest" description="Disordered" evidence="1">
    <location>
        <begin position="261"/>
        <end position="288"/>
    </location>
</feature>
<feature type="compositionally biased region" description="Basic residues" evidence="1">
    <location>
        <begin position="1"/>
        <end position="12"/>
    </location>
</feature>
<accession>A0A0L9U5K4</accession>
<dbReference type="Gramene" id="KOM38108">
    <property type="protein sequence ID" value="KOM38108"/>
    <property type="gene ID" value="LR48_Vigan03g149000"/>
</dbReference>
<feature type="compositionally biased region" description="Acidic residues" evidence="1">
    <location>
        <begin position="261"/>
        <end position="270"/>
    </location>
</feature>
<gene>
    <name evidence="2" type="ORF">LR48_Vigan03g149000</name>
</gene>
<evidence type="ECO:0000256" key="1">
    <source>
        <dbReference type="SAM" id="MobiDB-lite"/>
    </source>
</evidence>
<name>A0A0L9U5K4_PHAAN</name>
<dbReference type="Proteomes" id="UP000053144">
    <property type="component" value="Chromosome 3"/>
</dbReference>
<organism evidence="2 3">
    <name type="scientific">Phaseolus angularis</name>
    <name type="common">Azuki bean</name>
    <name type="synonym">Vigna angularis</name>
    <dbReference type="NCBI Taxonomy" id="3914"/>
    <lineage>
        <taxon>Eukaryota</taxon>
        <taxon>Viridiplantae</taxon>
        <taxon>Streptophyta</taxon>
        <taxon>Embryophyta</taxon>
        <taxon>Tracheophyta</taxon>
        <taxon>Spermatophyta</taxon>
        <taxon>Magnoliopsida</taxon>
        <taxon>eudicotyledons</taxon>
        <taxon>Gunneridae</taxon>
        <taxon>Pentapetalae</taxon>
        <taxon>rosids</taxon>
        <taxon>fabids</taxon>
        <taxon>Fabales</taxon>
        <taxon>Fabaceae</taxon>
        <taxon>Papilionoideae</taxon>
        <taxon>50 kb inversion clade</taxon>
        <taxon>NPAAA clade</taxon>
        <taxon>indigoferoid/millettioid clade</taxon>
        <taxon>Phaseoleae</taxon>
        <taxon>Vigna</taxon>
    </lineage>
</organism>
<dbReference type="AlphaFoldDB" id="A0A0L9U5K4"/>
<feature type="region of interest" description="Disordered" evidence="1">
    <location>
        <begin position="1"/>
        <end position="27"/>
    </location>
</feature>
<sequence length="347" mass="40412">MAEPSRRRRRRSYASESNPPARGPNIHGWISDDGRHAEYLEMWKERKVLRQKFVDLNWFTVNQFQFSQQLVEQGVQHLLQLRGHYYPDLVRVFYYNLKAQNGIVSTRVKGIDIILDHDIWTNVAHLPILANNLHVPNDFGDFNKILAYRSFMRNPQQPLPNRRYLLVGHLRMEERVLHYLIVWLLCPRGSNLAQCLETDLMLMSAITQNLKINWASLISDTIVHAKRFLSVLPTHQIEESALHQMGCIRQGNMFVRAEGDNAQDAEESDEAIPMPDPTNVAGSSHPPQEYSLESISRQIEAMAFMQQTRMDDMMAYHTRRYDEINTHLKEIDDKLAKLYVLDSDDES</sequence>
<evidence type="ECO:0000313" key="3">
    <source>
        <dbReference type="Proteomes" id="UP000053144"/>
    </source>
</evidence>
<proteinExistence type="predicted"/>
<dbReference type="EMBL" id="CM003373">
    <property type="protein sequence ID" value="KOM38108.1"/>
    <property type="molecule type" value="Genomic_DNA"/>
</dbReference>
<protein>
    <submittedName>
        <fullName evidence="2">Uncharacterized protein</fullName>
    </submittedName>
</protein>